<accession>A0ACD5H1D0</accession>
<reference evidence="1 2" key="1">
    <citation type="journal article" date="2016" name="Genome Announc.">
        <title>Draft Genome Sequence of the Thermotolerant Cyanobacterium Desertifilum sp. IPPAS B-1220.</title>
        <authorList>
            <person name="Mironov K.S."/>
            <person name="Sinetova M.A."/>
            <person name="Bolatkhan K."/>
            <person name="Zayadan B.K."/>
            <person name="Ustinova V.V."/>
            <person name="Kupriyanova E.V."/>
            <person name="Skrypnik A.N."/>
            <person name="Gogoleva N.E."/>
            <person name="Gogolev Y.V."/>
            <person name="Los D.A."/>
        </authorList>
    </citation>
    <scope>NUCLEOTIDE SEQUENCE [LARGE SCALE GENOMIC DNA]</scope>
    <source>
        <strain evidence="1 2">IPPAS B-1220</strain>
    </source>
</reference>
<evidence type="ECO:0000313" key="2">
    <source>
        <dbReference type="Proteomes" id="UP000095472"/>
    </source>
</evidence>
<dbReference type="EMBL" id="CP182909">
    <property type="protein sequence ID" value="XPM66416.1"/>
    <property type="molecule type" value="Genomic_DNA"/>
</dbReference>
<dbReference type="Proteomes" id="UP000095472">
    <property type="component" value="Chromosome"/>
</dbReference>
<evidence type="ECO:0000313" key="1">
    <source>
        <dbReference type="EMBL" id="XPM66416.1"/>
    </source>
</evidence>
<sequence length="129" mass="14240">MSPTIVPPSIVIEEQEVRSPVNGNGKAGIEANTQRRSQALSTRFLWNLVVFATNLKSASASPFHCYLRKVVLRLDDAQSFCRILAVSGRSYGDRPQLSLLFLPECDRGGTLQIEIPHSYTGQCPPQPEV</sequence>
<name>A0ACD5H1D0_9CYAN</name>
<gene>
    <name evidence="1" type="ORF">BH720_014470</name>
</gene>
<organism evidence="1 2">
    <name type="scientific">Desertifilum tharense IPPAS B-1220</name>
    <dbReference type="NCBI Taxonomy" id="1781255"/>
    <lineage>
        <taxon>Bacteria</taxon>
        <taxon>Bacillati</taxon>
        <taxon>Cyanobacteriota</taxon>
        <taxon>Cyanophyceae</taxon>
        <taxon>Desertifilales</taxon>
        <taxon>Desertifilaceae</taxon>
        <taxon>Desertifilum</taxon>
    </lineage>
</organism>
<proteinExistence type="predicted"/>
<keyword evidence="2" id="KW-1185">Reference proteome</keyword>
<protein>
    <submittedName>
        <fullName evidence="1">Uncharacterized protein</fullName>
    </submittedName>
</protein>